<name>A0A9N9QKL9_9CUCU</name>
<sequence>MEKKRTSKKQFGLYIKFVKENPVLITGKLQPSSNPKDLEVLWDELSKVLNSCGDGPIRETASWKKVFTEWKSASRKKARENKQLSELEEEILTITGRGAVSGLDGRELGTETTETEDKLPKKEEIQSGPSKVKCLDNIVGHSSDEANDEASSSKSEPKNVHKENIPKTKPKKKRTGDVLCDTYEAATNETCEKLEGISLAILEVAKAINRYCDIVEASNQTTIEYVDEQNAEEVEDEDNY</sequence>
<dbReference type="Pfam" id="PF13873">
    <property type="entry name" value="Myb_DNA-bind_5"/>
    <property type="match status" value="1"/>
</dbReference>
<evidence type="ECO:0000256" key="2">
    <source>
        <dbReference type="ARBA" id="ARBA00016807"/>
    </source>
</evidence>
<evidence type="ECO:0000313" key="10">
    <source>
        <dbReference type="Proteomes" id="UP001152799"/>
    </source>
</evidence>
<keyword evidence="4" id="KW-0804">Transcription</keyword>
<evidence type="ECO:0000256" key="4">
    <source>
        <dbReference type="ARBA" id="ARBA00023163"/>
    </source>
</evidence>
<evidence type="ECO:0000313" key="9">
    <source>
        <dbReference type="EMBL" id="CAG9762641.1"/>
    </source>
</evidence>
<comment type="subunit">
    <text evidence="1">Self-associates forming complexes of several hundred monomers.</text>
</comment>
<dbReference type="OrthoDB" id="6763911at2759"/>
<dbReference type="AlphaFoldDB" id="A0A9N9QKL9"/>
<dbReference type="EMBL" id="OU892288">
    <property type="protein sequence ID" value="CAG9762641.1"/>
    <property type="molecule type" value="Genomic_DNA"/>
</dbReference>
<reference evidence="9" key="1">
    <citation type="submission" date="2022-01" db="EMBL/GenBank/DDBJ databases">
        <authorList>
            <person name="King R."/>
        </authorList>
    </citation>
    <scope>NUCLEOTIDE SEQUENCE</scope>
</reference>
<dbReference type="InterPro" id="IPR028002">
    <property type="entry name" value="Myb_DNA-bind_5"/>
</dbReference>
<feature type="region of interest" description="Disordered" evidence="7">
    <location>
        <begin position="102"/>
        <end position="177"/>
    </location>
</feature>
<feature type="domain" description="Myb/SANT-like DNA-binding" evidence="8">
    <location>
        <begin position="3"/>
        <end position="78"/>
    </location>
</feature>
<proteinExistence type="predicted"/>
<evidence type="ECO:0000256" key="1">
    <source>
        <dbReference type="ARBA" id="ARBA00011764"/>
    </source>
</evidence>
<feature type="coiled-coil region" evidence="6">
    <location>
        <begin position="70"/>
        <end position="97"/>
    </location>
</feature>
<comment type="function">
    <text evidence="5">Involved in transvection phenomena (= synapsis-dependent gene expression), where the synaptic pairing of chromosomes carrying genes with which zeste interacts influences the expression of these genes. Zeste binds to DNA and stimulates transcription from a nearby promoter.</text>
</comment>
<evidence type="ECO:0000256" key="3">
    <source>
        <dbReference type="ARBA" id="ARBA00023015"/>
    </source>
</evidence>
<evidence type="ECO:0000259" key="8">
    <source>
        <dbReference type="Pfam" id="PF13873"/>
    </source>
</evidence>
<protein>
    <recommendedName>
        <fullName evidence="2">Regulatory protein zeste</fullName>
    </recommendedName>
</protein>
<keyword evidence="3" id="KW-0805">Transcription regulation</keyword>
<keyword evidence="6" id="KW-0175">Coiled coil</keyword>
<accession>A0A9N9QKL9</accession>
<feature type="compositionally biased region" description="Basic and acidic residues" evidence="7">
    <location>
        <begin position="104"/>
        <end position="125"/>
    </location>
</feature>
<evidence type="ECO:0000256" key="5">
    <source>
        <dbReference type="ARBA" id="ARBA00025466"/>
    </source>
</evidence>
<gene>
    <name evidence="9" type="ORF">CEUTPL_LOCUS3316</name>
</gene>
<keyword evidence="10" id="KW-1185">Reference proteome</keyword>
<organism evidence="9 10">
    <name type="scientific">Ceutorhynchus assimilis</name>
    <name type="common">cabbage seed weevil</name>
    <dbReference type="NCBI Taxonomy" id="467358"/>
    <lineage>
        <taxon>Eukaryota</taxon>
        <taxon>Metazoa</taxon>
        <taxon>Ecdysozoa</taxon>
        <taxon>Arthropoda</taxon>
        <taxon>Hexapoda</taxon>
        <taxon>Insecta</taxon>
        <taxon>Pterygota</taxon>
        <taxon>Neoptera</taxon>
        <taxon>Endopterygota</taxon>
        <taxon>Coleoptera</taxon>
        <taxon>Polyphaga</taxon>
        <taxon>Cucujiformia</taxon>
        <taxon>Curculionidae</taxon>
        <taxon>Ceutorhynchinae</taxon>
        <taxon>Ceutorhynchus</taxon>
    </lineage>
</organism>
<evidence type="ECO:0000256" key="7">
    <source>
        <dbReference type="SAM" id="MobiDB-lite"/>
    </source>
</evidence>
<evidence type="ECO:0000256" key="6">
    <source>
        <dbReference type="SAM" id="Coils"/>
    </source>
</evidence>
<feature type="compositionally biased region" description="Basic and acidic residues" evidence="7">
    <location>
        <begin position="155"/>
        <end position="166"/>
    </location>
</feature>
<dbReference type="Proteomes" id="UP001152799">
    <property type="component" value="Chromosome 12"/>
</dbReference>